<proteinExistence type="inferred from homology"/>
<dbReference type="PANTHER" id="PTHR13774">
    <property type="entry name" value="PHENAZINE BIOSYNTHESIS PROTEIN"/>
    <property type="match status" value="1"/>
</dbReference>
<dbReference type="PIRSF" id="PIRSF016184">
    <property type="entry name" value="PhzC_PhzF"/>
    <property type="match status" value="1"/>
</dbReference>
<sequence>MSQVEFRQVDVFTSEPFKGNPVAVVMDARELNSRQMQVIARWTNLSETTFVLPATDPNADYQLRIFTPGGELPFAGHPTIGSAYALIEAGIVQAKNGTLVQQCKAGLISLAVSENEQGQIAIAFELPEPNFTLLTSEQTESLETILGCQISCGFTPYLVDVGARWIVAQTDDAEQVLNTTPDYAALKQHDLSFNATGVCLYGYYPESEFTRIEVRSFAPTCDVNEDPVCGSGNGAVAAFIRRHNLSLPIDGKIQSTQGQKLHRDGQLQLTITSDAIWVGGQAVTCVSGYLTY</sequence>
<dbReference type="Proteomes" id="UP000001557">
    <property type="component" value="Chromosome"/>
</dbReference>
<dbReference type="InterPro" id="IPR003719">
    <property type="entry name" value="Phenazine_PhzF-like"/>
</dbReference>
<dbReference type="STRING" id="325240.Sbal_1937"/>
<feature type="active site" evidence="2">
    <location>
        <position position="47"/>
    </location>
</feature>
<dbReference type="SUPFAM" id="SSF54506">
    <property type="entry name" value="Diaminopimelate epimerase-like"/>
    <property type="match status" value="1"/>
</dbReference>
<evidence type="ECO:0000313" key="4">
    <source>
        <dbReference type="Proteomes" id="UP000001557"/>
    </source>
</evidence>
<dbReference type="KEGG" id="sbl:Sbal_1937"/>
<dbReference type="RefSeq" id="WP_011846678.1">
    <property type="nucleotide sequence ID" value="NC_009052.1"/>
</dbReference>
<dbReference type="HOGENOM" id="CLU_048756_0_0_6"/>
<dbReference type="AlphaFoldDB" id="A3D3X9"/>
<dbReference type="Pfam" id="PF02567">
    <property type="entry name" value="PhzC-PhzF"/>
    <property type="match status" value="1"/>
</dbReference>
<reference evidence="3 4" key="1">
    <citation type="submission" date="2007-02" db="EMBL/GenBank/DDBJ databases">
        <title>Complete sequence of chromosome of Shewanella baltica OS155.</title>
        <authorList>
            <consortium name="US DOE Joint Genome Institute"/>
            <person name="Copeland A."/>
            <person name="Lucas S."/>
            <person name="Lapidus A."/>
            <person name="Barry K."/>
            <person name="Detter J.C."/>
            <person name="Glavina del Rio T."/>
            <person name="Hammon N."/>
            <person name="Israni S."/>
            <person name="Dalin E."/>
            <person name="Tice H."/>
            <person name="Pitluck S."/>
            <person name="Sims D.R."/>
            <person name="Brettin T."/>
            <person name="Bruce D."/>
            <person name="Han C."/>
            <person name="Tapia R."/>
            <person name="Brainard J."/>
            <person name="Schmutz J."/>
            <person name="Larimer F."/>
            <person name="Land M."/>
            <person name="Hauser L."/>
            <person name="Kyrpides N."/>
            <person name="Mikhailova N."/>
            <person name="Brettar I."/>
            <person name="Klappenbach J."/>
            <person name="Konstantinidis K."/>
            <person name="Rodrigues J."/>
            <person name="Tiedje J."/>
            <person name="Richardson P."/>
        </authorList>
    </citation>
    <scope>NUCLEOTIDE SEQUENCE [LARGE SCALE GENOMIC DNA]</scope>
    <source>
        <strain evidence="4">OS155 / ATCC BAA-1091</strain>
    </source>
</reference>
<evidence type="ECO:0000313" key="3">
    <source>
        <dbReference type="EMBL" id="ABN61442.1"/>
    </source>
</evidence>
<dbReference type="GO" id="GO:0016853">
    <property type="term" value="F:isomerase activity"/>
    <property type="evidence" value="ECO:0007669"/>
    <property type="project" value="TreeGrafter"/>
</dbReference>
<evidence type="ECO:0000256" key="2">
    <source>
        <dbReference type="PIRSR" id="PIRSR016184-1"/>
    </source>
</evidence>
<dbReference type="GO" id="GO:0005737">
    <property type="term" value="C:cytoplasm"/>
    <property type="evidence" value="ECO:0007669"/>
    <property type="project" value="TreeGrafter"/>
</dbReference>
<dbReference type="Gene3D" id="3.10.310.10">
    <property type="entry name" value="Diaminopimelate Epimerase, Chain A, domain 1"/>
    <property type="match status" value="2"/>
</dbReference>
<dbReference type="NCBIfam" id="TIGR00654">
    <property type="entry name" value="PhzF_family"/>
    <property type="match status" value="1"/>
</dbReference>
<comment type="similarity">
    <text evidence="1">Belongs to the PhzF family.</text>
</comment>
<dbReference type="EMBL" id="CP000563">
    <property type="protein sequence ID" value="ABN61442.1"/>
    <property type="molecule type" value="Genomic_DNA"/>
</dbReference>
<protein>
    <submittedName>
        <fullName evidence="3">Phenazine biosynthesis protein PhzF family</fullName>
    </submittedName>
</protein>
<organism evidence="3 4">
    <name type="scientific">Shewanella baltica (strain OS155 / ATCC BAA-1091)</name>
    <dbReference type="NCBI Taxonomy" id="325240"/>
    <lineage>
        <taxon>Bacteria</taxon>
        <taxon>Pseudomonadati</taxon>
        <taxon>Pseudomonadota</taxon>
        <taxon>Gammaproteobacteria</taxon>
        <taxon>Alteromonadales</taxon>
        <taxon>Shewanellaceae</taxon>
        <taxon>Shewanella</taxon>
    </lineage>
</organism>
<name>A3D3X9_SHEB5</name>
<accession>A3D3X9</accession>
<keyword evidence="4" id="KW-1185">Reference proteome</keyword>
<dbReference type="OrthoDB" id="9788221at2"/>
<gene>
    <name evidence="3" type="ordered locus">Sbal_1937</name>
</gene>
<evidence type="ECO:0000256" key="1">
    <source>
        <dbReference type="ARBA" id="ARBA00008270"/>
    </source>
</evidence>
<dbReference type="PANTHER" id="PTHR13774:SF32">
    <property type="entry name" value="ANTISENSE-ENHANCING SEQUENCE 1"/>
    <property type="match status" value="1"/>
</dbReference>